<keyword evidence="3" id="KW-1029">Fimbrium biogenesis</keyword>
<dbReference type="SUPFAM" id="SSF49584">
    <property type="entry name" value="Periplasmic chaperone C-domain"/>
    <property type="match status" value="1"/>
</dbReference>
<reference evidence="11 12" key="1">
    <citation type="submission" date="2020-01" db="EMBL/GenBank/DDBJ databases">
        <title>Complete genome of Aeromonas media MC64.</title>
        <authorList>
            <person name="Cao G."/>
            <person name="Fu J."/>
            <person name="Zhong C."/>
        </authorList>
    </citation>
    <scope>NUCLEOTIDE SEQUENCE [LARGE SCALE GENOMIC DNA]</scope>
    <source>
        <strain evidence="11 12">MC64</strain>
    </source>
</reference>
<comment type="subcellular location">
    <subcellularLocation>
        <location evidence="1 8">Periplasm</location>
    </subcellularLocation>
</comment>
<dbReference type="Gene3D" id="2.60.40.10">
    <property type="entry name" value="Immunoglobulins"/>
    <property type="match status" value="2"/>
</dbReference>
<evidence type="ECO:0000256" key="5">
    <source>
        <dbReference type="ARBA" id="ARBA00022764"/>
    </source>
</evidence>
<proteinExistence type="inferred from homology"/>
<dbReference type="Proteomes" id="UP000463871">
    <property type="component" value="Chromosome"/>
</dbReference>
<comment type="similarity">
    <text evidence="2 8">Belongs to the periplasmic pilus chaperone family.</text>
</comment>
<dbReference type="GO" id="GO:0071555">
    <property type="term" value="P:cell wall organization"/>
    <property type="evidence" value="ECO:0007669"/>
    <property type="project" value="InterPro"/>
</dbReference>
<sequence length="253" mass="28204">MKALRIHRPRRAGLRLTLWCVLLLPWLAWGHVQISGTRVIYPANAREVTLELTNKGSTPSLVQVWIDAGDRRIRPGAEALPFLVTPPITRIEAQRGQSLRLAYVGQGLPQDRESVFWLNVLEVPPSVKSIQAGQNLVQLAFRSRIKMFYRPSGLPGNVERSAKQLSWRLIRQGDGYALRASNPSLYHVSISNLELQATASSKRYSNLSGGMVAPGGSFDFPLEPLSGAVHAKAVTFYWLNDYGAREVGQFVFR</sequence>
<dbReference type="InterPro" id="IPR016148">
    <property type="entry name" value="Pili_assmbl_chaperone_C"/>
</dbReference>
<dbReference type="Pfam" id="PF02753">
    <property type="entry name" value="PapD_C"/>
    <property type="match status" value="1"/>
</dbReference>
<gene>
    <name evidence="11" type="ORF">GWI30_05500</name>
</gene>
<organism evidence="11 12">
    <name type="scientific">Aeromonas media</name>
    <dbReference type="NCBI Taxonomy" id="651"/>
    <lineage>
        <taxon>Bacteria</taxon>
        <taxon>Pseudomonadati</taxon>
        <taxon>Pseudomonadota</taxon>
        <taxon>Gammaproteobacteria</taxon>
        <taxon>Aeromonadales</taxon>
        <taxon>Aeromonadaceae</taxon>
        <taxon>Aeromonas</taxon>
    </lineage>
</organism>
<dbReference type="PANTHER" id="PTHR30251">
    <property type="entry name" value="PILUS ASSEMBLY CHAPERONE"/>
    <property type="match status" value="1"/>
</dbReference>
<evidence type="ECO:0000259" key="10">
    <source>
        <dbReference type="Pfam" id="PF02753"/>
    </source>
</evidence>
<dbReference type="Pfam" id="PF00345">
    <property type="entry name" value="PapD_N"/>
    <property type="match status" value="1"/>
</dbReference>
<dbReference type="PROSITE" id="PS00635">
    <property type="entry name" value="PILI_CHAPERONE"/>
    <property type="match status" value="1"/>
</dbReference>
<evidence type="ECO:0000256" key="6">
    <source>
        <dbReference type="ARBA" id="ARBA00023186"/>
    </source>
</evidence>
<dbReference type="InterPro" id="IPR018046">
    <property type="entry name" value="Pili_assmbl_chaperone_CS"/>
</dbReference>
<evidence type="ECO:0000256" key="3">
    <source>
        <dbReference type="ARBA" id="ARBA00022558"/>
    </source>
</evidence>
<dbReference type="PRINTS" id="PR00969">
    <property type="entry name" value="CHAPERONPILI"/>
</dbReference>
<keyword evidence="5" id="KW-0574">Periplasm</keyword>
<evidence type="ECO:0000256" key="4">
    <source>
        <dbReference type="ARBA" id="ARBA00022729"/>
    </source>
</evidence>
<dbReference type="InterPro" id="IPR016147">
    <property type="entry name" value="Pili_assmbl_chaperone_N"/>
</dbReference>
<dbReference type="InterPro" id="IPR036316">
    <property type="entry name" value="Pili_assmbl_chap_C_dom_sf"/>
</dbReference>
<dbReference type="InterPro" id="IPR013783">
    <property type="entry name" value="Ig-like_fold"/>
</dbReference>
<dbReference type="FunFam" id="2.60.40.10:FF:000458">
    <property type="entry name" value="Molecular chaperone FimC"/>
    <property type="match status" value="1"/>
</dbReference>
<dbReference type="EMBL" id="CP047962">
    <property type="protein sequence ID" value="QHQ50464.1"/>
    <property type="molecule type" value="Genomic_DNA"/>
</dbReference>
<keyword evidence="4" id="KW-0732">Signal</keyword>
<evidence type="ECO:0000256" key="8">
    <source>
        <dbReference type="RuleBase" id="RU003918"/>
    </source>
</evidence>
<dbReference type="SUPFAM" id="SSF49354">
    <property type="entry name" value="PapD-like"/>
    <property type="match status" value="1"/>
</dbReference>
<feature type="domain" description="Pili assembly chaperone N-terminal" evidence="9">
    <location>
        <begin position="32"/>
        <end position="154"/>
    </location>
</feature>
<dbReference type="InterPro" id="IPR008962">
    <property type="entry name" value="PapD-like_sf"/>
</dbReference>
<keyword evidence="6 8" id="KW-0143">Chaperone</keyword>
<feature type="domain" description="Pili assembly chaperone C-terminal" evidence="10">
    <location>
        <begin position="181"/>
        <end position="245"/>
    </location>
</feature>
<evidence type="ECO:0000256" key="1">
    <source>
        <dbReference type="ARBA" id="ARBA00004418"/>
    </source>
</evidence>
<evidence type="ECO:0000259" key="9">
    <source>
        <dbReference type="Pfam" id="PF00345"/>
    </source>
</evidence>
<dbReference type="PANTHER" id="PTHR30251:SF2">
    <property type="entry name" value="FIMBRIAL CHAPERONE YADV-RELATED"/>
    <property type="match status" value="1"/>
</dbReference>
<dbReference type="InterPro" id="IPR001829">
    <property type="entry name" value="Pili_assmbl_chaperone_bac"/>
</dbReference>
<accession>A0AAE6VMT2</accession>
<dbReference type="InterPro" id="IPR050643">
    <property type="entry name" value="Periplasmic_pilus_chap"/>
</dbReference>
<evidence type="ECO:0000313" key="12">
    <source>
        <dbReference type="Proteomes" id="UP000463871"/>
    </source>
</evidence>
<evidence type="ECO:0000256" key="7">
    <source>
        <dbReference type="ARBA" id="ARBA00023319"/>
    </source>
</evidence>
<name>A0AAE6VMT2_AERME</name>
<evidence type="ECO:0000256" key="2">
    <source>
        <dbReference type="ARBA" id="ARBA00007399"/>
    </source>
</evidence>
<keyword evidence="7" id="KW-0393">Immunoglobulin domain</keyword>
<protein>
    <submittedName>
        <fullName evidence="11">Fimbria/pilus periplasmic chaperone</fullName>
    </submittedName>
</protein>
<evidence type="ECO:0000313" key="11">
    <source>
        <dbReference type="EMBL" id="QHQ50464.1"/>
    </source>
</evidence>
<dbReference type="RefSeq" id="WP_049832150.1">
    <property type="nucleotide sequence ID" value="NZ_CAWPID010000001.1"/>
</dbReference>
<dbReference type="AlphaFoldDB" id="A0AAE6VMT2"/>
<dbReference type="GO" id="GO:0030288">
    <property type="term" value="C:outer membrane-bounded periplasmic space"/>
    <property type="evidence" value="ECO:0007669"/>
    <property type="project" value="InterPro"/>
</dbReference>